<dbReference type="GO" id="GO:0003994">
    <property type="term" value="F:aconitate hydratase activity"/>
    <property type="evidence" value="ECO:0007669"/>
    <property type="project" value="UniProtKB-EC"/>
</dbReference>
<dbReference type="OrthoDB" id="9034476at2"/>
<dbReference type="InterPro" id="IPR000573">
    <property type="entry name" value="AconitaseA/IPMdHydase_ssu_swvl"/>
</dbReference>
<dbReference type="EC" id="4.2.1.3" evidence="4"/>
<accession>A0A103E4H0</accession>
<dbReference type="InterPro" id="IPR001030">
    <property type="entry name" value="Acoase/IPM_deHydtase_lsu_aba"/>
</dbReference>
<feature type="domain" description="Aconitase/3-isopropylmalate dehydratase large subunit alpha/beta/alpha" evidence="14">
    <location>
        <begin position="78"/>
        <end position="542"/>
    </location>
</feature>
<keyword evidence="6" id="KW-0004">4Fe-4S</keyword>
<comment type="catalytic activity">
    <reaction evidence="11">
        <text>citrate = D-threo-isocitrate</text>
        <dbReference type="Rhea" id="RHEA:10336"/>
        <dbReference type="ChEBI" id="CHEBI:15562"/>
        <dbReference type="ChEBI" id="CHEBI:16947"/>
        <dbReference type="EC" id="4.2.1.3"/>
    </reaction>
</comment>
<evidence type="ECO:0000256" key="2">
    <source>
        <dbReference type="ARBA" id="ARBA00004717"/>
    </source>
</evidence>
<dbReference type="UniPathway" id="UPA00223">
    <property type="reaction ID" value="UER00718"/>
</dbReference>
<evidence type="ECO:0000256" key="6">
    <source>
        <dbReference type="ARBA" id="ARBA00022485"/>
    </source>
</evidence>
<dbReference type="GO" id="GO:0051539">
    <property type="term" value="F:4 iron, 4 sulfur cluster binding"/>
    <property type="evidence" value="ECO:0007669"/>
    <property type="project" value="UniProtKB-KW"/>
</dbReference>
<comment type="cofactor">
    <cofactor evidence="1">
        <name>[4Fe-4S] cluster</name>
        <dbReference type="ChEBI" id="CHEBI:49883"/>
    </cofactor>
</comment>
<dbReference type="SUPFAM" id="SSF53732">
    <property type="entry name" value="Aconitase iron-sulfur domain"/>
    <property type="match status" value="1"/>
</dbReference>
<evidence type="ECO:0000256" key="7">
    <source>
        <dbReference type="ARBA" id="ARBA00022723"/>
    </source>
</evidence>
<dbReference type="Gene3D" id="6.10.190.10">
    <property type="match status" value="1"/>
</dbReference>
<evidence type="ECO:0000313" key="17">
    <source>
        <dbReference type="Proteomes" id="UP000062788"/>
    </source>
</evidence>
<dbReference type="FunFam" id="3.20.19.10:FF:000001">
    <property type="entry name" value="Aconitate hydratase"/>
    <property type="match status" value="1"/>
</dbReference>
<dbReference type="GO" id="GO:0006099">
    <property type="term" value="P:tricarboxylic acid cycle"/>
    <property type="evidence" value="ECO:0007669"/>
    <property type="project" value="UniProtKB-UniPathway"/>
</dbReference>
<dbReference type="InterPro" id="IPR015928">
    <property type="entry name" value="Aconitase/3IPM_dehydase_swvl"/>
</dbReference>
<evidence type="ECO:0000256" key="8">
    <source>
        <dbReference type="ARBA" id="ARBA00023004"/>
    </source>
</evidence>
<dbReference type="AlphaFoldDB" id="A0A103E4H0"/>
<dbReference type="Gene3D" id="3.20.19.10">
    <property type="entry name" value="Aconitase, domain 4"/>
    <property type="match status" value="1"/>
</dbReference>
<comment type="caution">
    <text evidence="16">The sequence shown here is derived from an EMBL/GenBank/DDBJ whole genome shotgun (WGS) entry which is preliminary data.</text>
</comment>
<dbReference type="Pfam" id="PF00330">
    <property type="entry name" value="Aconitase"/>
    <property type="match status" value="1"/>
</dbReference>
<keyword evidence="8" id="KW-0408">Iron</keyword>
<proteinExistence type="inferred from homology"/>
<organism evidence="16 17">
    <name type="scientific">Burkholderia singularis</name>
    <dbReference type="NCBI Taxonomy" id="1503053"/>
    <lineage>
        <taxon>Bacteria</taxon>
        <taxon>Pseudomonadati</taxon>
        <taxon>Pseudomonadota</taxon>
        <taxon>Betaproteobacteria</taxon>
        <taxon>Burkholderiales</taxon>
        <taxon>Burkholderiaceae</taxon>
        <taxon>Burkholderia</taxon>
        <taxon>pseudomallei group</taxon>
    </lineage>
</organism>
<comment type="similarity">
    <text evidence="3">Belongs to the aconitase/IPM isomerase family.</text>
</comment>
<evidence type="ECO:0000256" key="13">
    <source>
        <dbReference type="ARBA" id="ARBA00031977"/>
    </source>
</evidence>
<gene>
    <name evidence="16" type="ORF">WS67_09420</name>
</gene>
<protein>
    <recommendedName>
        <fullName evidence="5">Aconitate hydratase A</fullName>
        <ecNumber evidence="4">4.2.1.3</ecNumber>
    </recommendedName>
    <alternativeName>
        <fullName evidence="13">Iron-responsive protein-like</fullName>
    </alternativeName>
    <alternativeName>
        <fullName evidence="12">RNA-binding protein</fullName>
    </alternativeName>
</protein>
<dbReference type="InterPro" id="IPR036008">
    <property type="entry name" value="Aconitase_4Fe-4S_dom"/>
</dbReference>
<dbReference type="InterPro" id="IPR015931">
    <property type="entry name" value="Acnase/IPM_dHydase_lsu_aba_1/3"/>
</dbReference>
<dbReference type="NCBIfam" id="NF006757">
    <property type="entry name" value="PRK09277.1"/>
    <property type="match status" value="1"/>
</dbReference>
<keyword evidence="17" id="KW-1185">Reference proteome</keyword>
<evidence type="ECO:0000256" key="1">
    <source>
        <dbReference type="ARBA" id="ARBA00001966"/>
    </source>
</evidence>
<comment type="pathway">
    <text evidence="2">Carbohydrate metabolism; tricarboxylic acid cycle; isocitrate from oxaloacetate: step 2/2.</text>
</comment>
<dbReference type="Gene3D" id="3.30.499.10">
    <property type="entry name" value="Aconitase, domain 3"/>
    <property type="match status" value="2"/>
</dbReference>
<evidence type="ECO:0000256" key="5">
    <source>
        <dbReference type="ARBA" id="ARBA00019378"/>
    </source>
</evidence>
<keyword evidence="9" id="KW-0411">Iron-sulfur</keyword>
<name>A0A103E4H0_9BURK</name>
<evidence type="ECO:0000256" key="12">
    <source>
        <dbReference type="ARBA" id="ARBA00031081"/>
    </source>
</evidence>
<evidence type="ECO:0000256" key="3">
    <source>
        <dbReference type="ARBA" id="ARBA00007185"/>
    </source>
</evidence>
<evidence type="ECO:0000259" key="14">
    <source>
        <dbReference type="Pfam" id="PF00330"/>
    </source>
</evidence>
<dbReference type="InterPro" id="IPR018136">
    <property type="entry name" value="Aconitase_4Fe-4S_BS"/>
</dbReference>
<dbReference type="InterPro" id="IPR006249">
    <property type="entry name" value="Aconitase/IRP2"/>
</dbReference>
<dbReference type="RefSeq" id="WP_059515589.1">
    <property type="nucleotide sequence ID" value="NZ_LOWA01000020.1"/>
</dbReference>
<evidence type="ECO:0000256" key="4">
    <source>
        <dbReference type="ARBA" id="ARBA00012926"/>
    </source>
</evidence>
<keyword evidence="7" id="KW-0479">Metal-binding</keyword>
<evidence type="ECO:0000256" key="9">
    <source>
        <dbReference type="ARBA" id="ARBA00023014"/>
    </source>
</evidence>
<feature type="domain" description="Aconitase A/isopropylmalate dehydratase small subunit swivel" evidence="15">
    <location>
        <begin position="694"/>
        <end position="820"/>
    </location>
</feature>
<dbReference type="PANTHER" id="PTHR11670">
    <property type="entry name" value="ACONITASE/IRON-RESPONSIVE ELEMENT FAMILY MEMBER"/>
    <property type="match status" value="1"/>
</dbReference>
<evidence type="ECO:0000259" key="15">
    <source>
        <dbReference type="Pfam" id="PF00694"/>
    </source>
</evidence>
<dbReference type="PRINTS" id="PR00415">
    <property type="entry name" value="ACONITASE"/>
</dbReference>
<reference evidence="16 17" key="1">
    <citation type="submission" date="2015-11" db="EMBL/GenBank/DDBJ databases">
        <title>Expanding the genomic diversity of Burkholderia species for the development of highly accurate diagnostics.</title>
        <authorList>
            <person name="Sahl J."/>
            <person name="Keim P."/>
            <person name="Wagner D."/>
        </authorList>
    </citation>
    <scope>NUCLEOTIDE SEQUENCE [LARGE SCALE GENOMIC DNA]</scope>
    <source>
        <strain evidence="16 17">TSV85</strain>
    </source>
</reference>
<dbReference type="Pfam" id="PF00694">
    <property type="entry name" value="Aconitase_C"/>
    <property type="match status" value="1"/>
</dbReference>
<keyword evidence="10" id="KW-0456">Lyase</keyword>
<sequence>MTHFSHFHQTFPMPLPDGSRARFVSLREVARSHAQVSRFPASIRILLEAALRRCDGTAATAQQAHAILDWRPGCSHDIALWVSRVLLQDASGIPLLGDLAAMRSAAVRAGARPQAVQPALPVDLVIDHSVVVDAYGDAHARQANLAAEHRLNAERFEFVKWAAQAFRNVRVVPPGRGIVHQVNLEFLADVVVQRDGWIYPETIVGTDSHTTMINGLGVLGWGVGGLEAEIALLGEPLYQRVPDVVAVRLTGRPDGRVYATDIALHLTHALREFGVVGKLLEFVGPGARGLSLPDRATIANMAPEYGATSAYWGIDDATLAYLRQTGRSAEQVEMIRAYCIEQGLFGIPDAEQFDYSAVVDVDLSSVRPTLAGPSRPHQKLTLAQVSASSAAAGRPAQAPARLDHGAVVLAAITSCTNTANPAAMLAAGLLAQRALARGLRPPSYVKTVLAPGSRAVTRYLERAGLLDALQRLGFFVAAYGCASCVGNTGALAEGVEAAVGERDLSVAAVLSGNRNFDGRIHRSIKANYLANPALVVAYALAGTISIDFDTQPLAFDSSGAPVFLAQLWPDKSEIDALVGEVVDERAYAGLYPREPGGALRERGDVGDNPGDRNIHADSDPDAAWQQIEAPVGMVFQWRKTSGYFVEPPFFERVSGVSAPFGPIRGARVLGVFGDNVTTDHISPVGEIAADSDAARYLREQGVAPHEFNSYGARRCNHHVMIRGTFANPRLQNRLTGLGAGPLARSARDGAVRSLFDVAMENLADRAPSVIVAGALYGCGSARDWAAKGTSLLGVAAVVAKSFERIHRSNLALMGVLPVEIGASGALDALAWDGSERVDIEFDSAARAPRPPATVTVSRNGDEIARVVGTLRIDTAAEWRYVREGGVLRAIFAKSIAPRD</sequence>
<dbReference type="EMBL" id="LOWA01000020">
    <property type="protein sequence ID" value="KVE28212.1"/>
    <property type="molecule type" value="Genomic_DNA"/>
</dbReference>
<dbReference type="PROSITE" id="PS00450">
    <property type="entry name" value="ACONITASE_1"/>
    <property type="match status" value="1"/>
</dbReference>
<dbReference type="Proteomes" id="UP000062788">
    <property type="component" value="Unassembled WGS sequence"/>
</dbReference>
<dbReference type="SUPFAM" id="SSF52016">
    <property type="entry name" value="LeuD/IlvD-like"/>
    <property type="match status" value="1"/>
</dbReference>
<evidence type="ECO:0000256" key="10">
    <source>
        <dbReference type="ARBA" id="ARBA00023239"/>
    </source>
</evidence>
<evidence type="ECO:0000313" key="16">
    <source>
        <dbReference type="EMBL" id="KVE28212.1"/>
    </source>
</evidence>
<evidence type="ECO:0000256" key="11">
    <source>
        <dbReference type="ARBA" id="ARBA00023501"/>
    </source>
</evidence>
<dbReference type="GO" id="GO:0046872">
    <property type="term" value="F:metal ion binding"/>
    <property type="evidence" value="ECO:0007669"/>
    <property type="project" value="UniProtKB-KW"/>
</dbReference>